<feature type="compositionally biased region" description="Polar residues" evidence="1">
    <location>
        <begin position="477"/>
        <end position="505"/>
    </location>
</feature>
<feature type="compositionally biased region" description="Low complexity" evidence="1">
    <location>
        <begin position="298"/>
        <end position="311"/>
    </location>
</feature>
<feature type="region of interest" description="Disordered" evidence="1">
    <location>
        <begin position="215"/>
        <end position="235"/>
    </location>
</feature>
<keyword evidence="4" id="KW-1185">Reference proteome</keyword>
<feature type="domain" description="Arrestin C-terminal-like" evidence="2">
    <location>
        <begin position="57"/>
        <end position="188"/>
    </location>
</feature>
<reference evidence="3 4" key="1">
    <citation type="submission" date="2023-03" db="EMBL/GenBank/DDBJ databases">
        <title>Mating type loci evolution in Malassezia.</title>
        <authorList>
            <person name="Coelho M.A."/>
        </authorList>
    </citation>
    <scope>NUCLEOTIDE SEQUENCE [LARGE SCALE GENOMIC DNA]</scope>
    <source>
        <strain evidence="3 4">CBS 9725</strain>
    </source>
</reference>
<name>A0AAJ5YYG3_9BASI</name>
<feature type="compositionally biased region" description="Low complexity" evidence="1">
    <location>
        <begin position="575"/>
        <end position="597"/>
    </location>
</feature>
<feature type="compositionally biased region" description="Polar residues" evidence="1">
    <location>
        <begin position="535"/>
        <end position="549"/>
    </location>
</feature>
<gene>
    <name evidence="3" type="ORF">MYAM1_003731</name>
</gene>
<evidence type="ECO:0000313" key="3">
    <source>
        <dbReference type="EMBL" id="WFD00972.1"/>
    </source>
</evidence>
<dbReference type="AlphaFoldDB" id="A0AAJ5YYG3"/>
<organism evidence="3 4">
    <name type="scientific">Malassezia yamatoensis</name>
    <dbReference type="NCBI Taxonomy" id="253288"/>
    <lineage>
        <taxon>Eukaryota</taxon>
        <taxon>Fungi</taxon>
        <taxon>Dikarya</taxon>
        <taxon>Basidiomycota</taxon>
        <taxon>Ustilaginomycotina</taxon>
        <taxon>Malasseziomycetes</taxon>
        <taxon>Malasseziales</taxon>
        <taxon>Malasseziaceae</taxon>
        <taxon>Malassezia</taxon>
    </lineage>
</organism>
<feature type="compositionally biased region" description="Polar residues" evidence="1">
    <location>
        <begin position="222"/>
        <end position="235"/>
    </location>
</feature>
<feature type="compositionally biased region" description="Polar residues" evidence="1">
    <location>
        <begin position="395"/>
        <end position="405"/>
    </location>
</feature>
<feature type="compositionally biased region" description="Basic and acidic residues" evidence="1">
    <location>
        <begin position="602"/>
        <end position="612"/>
    </location>
</feature>
<evidence type="ECO:0000256" key="1">
    <source>
        <dbReference type="SAM" id="MobiDB-lite"/>
    </source>
</evidence>
<dbReference type="Pfam" id="PF02752">
    <property type="entry name" value="Arrestin_C"/>
    <property type="match status" value="1"/>
</dbReference>
<feature type="compositionally biased region" description="Low complexity" evidence="1">
    <location>
        <begin position="349"/>
        <end position="358"/>
    </location>
</feature>
<dbReference type="EMBL" id="CP119949">
    <property type="protein sequence ID" value="WFD00972.1"/>
    <property type="molecule type" value="Genomic_DNA"/>
</dbReference>
<dbReference type="Proteomes" id="UP001219567">
    <property type="component" value="Chromosome 7"/>
</dbReference>
<protein>
    <recommendedName>
        <fullName evidence="2">Arrestin C-terminal-like domain-containing protein</fullName>
    </recommendedName>
</protein>
<feature type="compositionally biased region" description="Polar residues" evidence="1">
    <location>
        <begin position="563"/>
        <end position="574"/>
    </location>
</feature>
<sequence length="652" mass="71389">MAKIESLPTGESWTELIGEGPMDVWAAKGGLHVDGEAWAPLPAPLTFSVPEEYEESQGAFRVKLYRNKEFFAPLDSIDLRLIVYSKSFDPAKLKGVSLSVRQTVTYLPSSRSQLSSDQGPNSVQQRSDVLAQKTKNLRKKLLPNEFMMFDLSVEIPKAKTLATVTTAKHIEITHSLRVAVEVGKECVVFERLKLQISSFTSSVSTSTMARIGNVPSLCLEPNPTSTQPTEPSLMQQRETQFTSPPMSPMHSPQDSRNRFEVYERLLVNGSDGIPQLQNDATFLGTPTPRRPLVFQTDSNPSPIDSPSPVSSKTPPRQRPASVMAQTTLMQLPSNFVRPGDLLPYEGGIASPSRPASRRTSMLRMPQDSPTSQRSNRFRAASPTFAEPIRVRRSGNALSAQASASQDNRRPVSMMASYPITSFPSAENEKSRLFEQARAEAERYQSGYEQGASFPALDQSIAAQQSDQQSLPNLQPAAATSSRNPMPSDNPRPSASNKQSLSSHDTYPSAADEKRNLYERAQQQVADFHRDDPSYMPSQASMAPISSESLPPSAFRPASVIGPQPNSSNLSASNRSTLQPPLSLIPPSNSSEPSAPSPYLTESEARAVDEKSRLQQHFAQQDTANAPTQQASRPNSLTMAPPRPPKVPLSNMQ</sequence>
<dbReference type="PANTHER" id="PTHR36419:SF1">
    <property type="entry name" value="RHO1 GEF LOCALIZING PROTEIN 1"/>
    <property type="match status" value="1"/>
</dbReference>
<dbReference type="InterPro" id="IPR053060">
    <property type="entry name" value="Cytokinesis_Signaling_Reg"/>
</dbReference>
<feature type="region of interest" description="Disordered" evidence="1">
    <location>
        <begin position="270"/>
        <end position="321"/>
    </location>
</feature>
<evidence type="ECO:0000313" key="4">
    <source>
        <dbReference type="Proteomes" id="UP001219567"/>
    </source>
</evidence>
<dbReference type="PANTHER" id="PTHR36419">
    <property type="entry name" value="ARRESTIN FAMILY PROTEIN 1"/>
    <property type="match status" value="1"/>
</dbReference>
<evidence type="ECO:0000259" key="2">
    <source>
        <dbReference type="Pfam" id="PF02752"/>
    </source>
</evidence>
<dbReference type="GO" id="GO:0000917">
    <property type="term" value="P:division septum assembly"/>
    <property type="evidence" value="ECO:0007669"/>
    <property type="project" value="TreeGrafter"/>
</dbReference>
<accession>A0AAJ5YYG3</accession>
<feature type="region of interest" description="Disordered" evidence="1">
    <location>
        <begin position="462"/>
        <end position="652"/>
    </location>
</feature>
<feature type="compositionally biased region" description="Polar residues" evidence="1">
    <location>
        <begin position="614"/>
        <end position="637"/>
    </location>
</feature>
<feature type="region of interest" description="Disordered" evidence="1">
    <location>
        <begin position="342"/>
        <end position="411"/>
    </location>
</feature>
<dbReference type="GO" id="GO:0000935">
    <property type="term" value="C:division septum"/>
    <property type="evidence" value="ECO:0007669"/>
    <property type="project" value="TreeGrafter"/>
</dbReference>
<dbReference type="InterPro" id="IPR011022">
    <property type="entry name" value="Arrestin_C-like"/>
</dbReference>
<proteinExistence type="predicted"/>